<dbReference type="SMART" id="SM00448">
    <property type="entry name" value="REC"/>
    <property type="match status" value="1"/>
</dbReference>
<dbReference type="AlphaFoldDB" id="A0A562SDG2"/>
<evidence type="ECO:0000313" key="4">
    <source>
        <dbReference type="Proteomes" id="UP000316167"/>
    </source>
</evidence>
<accession>A0A562SDG2</accession>
<dbReference type="SMART" id="SM00850">
    <property type="entry name" value="LytTR"/>
    <property type="match status" value="1"/>
</dbReference>
<dbReference type="Pfam" id="PF00072">
    <property type="entry name" value="Response_reg"/>
    <property type="match status" value="1"/>
</dbReference>
<dbReference type="InterPro" id="IPR011006">
    <property type="entry name" value="CheY-like_superfamily"/>
</dbReference>
<feature type="modified residue" description="4-aspartylphosphate" evidence="1">
    <location>
        <position position="56"/>
    </location>
</feature>
<feature type="domain" description="Response regulatory" evidence="2">
    <location>
        <begin position="2"/>
        <end position="116"/>
    </location>
</feature>
<dbReference type="Pfam" id="PF04397">
    <property type="entry name" value="LytTR"/>
    <property type="match status" value="1"/>
</dbReference>
<dbReference type="GO" id="GO:0000156">
    <property type="term" value="F:phosphorelay response regulator activity"/>
    <property type="evidence" value="ECO:0007669"/>
    <property type="project" value="InterPro"/>
</dbReference>
<dbReference type="PANTHER" id="PTHR37299">
    <property type="entry name" value="TRANSCRIPTIONAL REGULATOR-RELATED"/>
    <property type="match status" value="1"/>
</dbReference>
<evidence type="ECO:0000256" key="1">
    <source>
        <dbReference type="PROSITE-ProRule" id="PRU00169"/>
    </source>
</evidence>
<dbReference type="RefSeq" id="WP_144888031.1">
    <property type="nucleotide sequence ID" value="NZ_VLLE01000006.1"/>
</dbReference>
<name>A0A562SDG2_9BACT</name>
<dbReference type="PROSITE" id="PS50110">
    <property type="entry name" value="RESPONSE_REGULATORY"/>
    <property type="match status" value="1"/>
</dbReference>
<keyword evidence="1" id="KW-0597">Phosphoprotein</keyword>
<keyword evidence="4" id="KW-1185">Reference proteome</keyword>
<dbReference type="OrthoDB" id="2168082at2"/>
<comment type="caution">
    <text evidence="3">The sequence shown here is derived from an EMBL/GenBank/DDBJ whole genome shotgun (WGS) entry which is preliminary data.</text>
</comment>
<gene>
    <name evidence="3" type="ORF">IQ13_3661</name>
</gene>
<evidence type="ECO:0000313" key="3">
    <source>
        <dbReference type="EMBL" id="TWI79258.1"/>
    </source>
</evidence>
<dbReference type="Proteomes" id="UP000316167">
    <property type="component" value="Unassembled WGS sequence"/>
</dbReference>
<dbReference type="EMBL" id="VLLE01000006">
    <property type="protein sequence ID" value="TWI79258.1"/>
    <property type="molecule type" value="Genomic_DNA"/>
</dbReference>
<dbReference type="InterPro" id="IPR007492">
    <property type="entry name" value="LytTR_DNA-bd_dom"/>
</dbReference>
<proteinExistence type="predicted"/>
<dbReference type="GO" id="GO:0003677">
    <property type="term" value="F:DNA binding"/>
    <property type="evidence" value="ECO:0007669"/>
    <property type="project" value="InterPro"/>
</dbReference>
<evidence type="ECO:0000259" key="2">
    <source>
        <dbReference type="PROSITE" id="PS50110"/>
    </source>
</evidence>
<protein>
    <submittedName>
        <fullName evidence="3">LytTR family two component transcriptional regulator</fullName>
    </submittedName>
</protein>
<dbReference type="Gene3D" id="3.40.50.2300">
    <property type="match status" value="1"/>
</dbReference>
<dbReference type="PANTHER" id="PTHR37299:SF1">
    <property type="entry name" value="STAGE 0 SPORULATION PROTEIN A HOMOLOG"/>
    <property type="match status" value="1"/>
</dbReference>
<sequence>MRIVLIEDEQLVSDELCELLTQIDPSITITAVLSSVKEALSYFSEHPQNTDLIFSDIQLGDGYSFEIFKTVQPTIPVIYCTAYHDHALQAFDYNGIAYVLKPYSRTSIKNALSKYKMLVQNNSKQPAINYEALLANITGQQTKVPVLLISNGNKIIPVKTTEVACFKVEHKLTSLTTILNQRYHTNYTLEELEHLCGNVFFRANRQFLINKESVKEVEHYSLRKLFIKLHVKTEEEIIINKTKASAFLNWLKS</sequence>
<dbReference type="SUPFAM" id="SSF52172">
    <property type="entry name" value="CheY-like"/>
    <property type="match status" value="1"/>
</dbReference>
<organism evidence="3 4">
    <name type="scientific">Lacibacter cauensis</name>
    <dbReference type="NCBI Taxonomy" id="510947"/>
    <lineage>
        <taxon>Bacteria</taxon>
        <taxon>Pseudomonadati</taxon>
        <taxon>Bacteroidota</taxon>
        <taxon>Chitinophagia</taxon>
        <taxon>Chitinophagales</taxon>
        <taxon>Chitinophagaceae</taxon>
        <taxon>Lacibacter</taxon>
    </lineage>
</organism>
<dbReference type="InterPro" id="IPR001789">
    <property type="entry name" value="Sig_transdc_resp-reg_receiver"/>
</dbReference>
<reference evidence="3 4" key="1">
    <citation type="journal article" date="2015" name="Stand. Genomic Sci.">
        <title>Genomic Encyclopedia of Bacterial and Archaeal Type Strains, Phase III: the genomes of soil and plant-associated and newly described type strains.</title>
        <authorList>
            <person name="Whitman W.B."/>
            <person name="Woyke T."/>
            <person name="Klenk H.P."/>
            <person name="Zhou Y."/>
            <person name="Lilburn T.G."/>
            <person name="Beck B.J."/>
            <person name="De Vos P."/>
            <person name="Vandamme P."/>
            <person name="Eisen J.A."/>
            <person name="Garrity G."/>
            <person name="Hugenholtz P."/>
            <person name="Kyrpides N.C."/>
        </authorList>
    </citation>
    <scope>NUCLEOTIDE SEQUENCE [LARGE SCALE GENOMIC DNA]</scope>
    <source>
        <strain evidence="3 4">CGMCC 1.7271</strain>
    </source>
</reference>
<dbReference type="Gene3D" id="2.40.50.1020">
    <property type="entry name" value="LytTr DNA-binding domain"/>
    <property type="match status" value="1"/>
</dbReference>
<dbReference type="InterPro" id="IPR046947">
    <property type="entry name" value="LytR-like"/>
</dbReference>